<protein>
    <submittedName>
        <fullName evidence="2">Glycosyltransferase involved in cell wall biosynthesis</fullName>
    </submittedName>
</protein>
<evidence type="ECO:0000259" key="1">
    <source>
        <dbReference type="Pfam" id="PF13439"/>
    </source>
</evidence>
<feature type="domain" description="Glycosyltransferase subfamily 4-like N-terminal" evidence="1">
    <location>
        <begin position="25"/>
        <end position="163"/>
    </location>
</feature>
<dbReference type="EMBL" id="JACHEO010000001">
    <property type="protein sequence ID" value="MBB5346613.1"/>
    <property type="molecule type" value="Genomic_DNA"/>
</dbReference>
<name>A0A840UPX6_9BACT</name>
<dbReference type="PANTHER" id="PTHR12526:SF630">
    <property type="entry name" value="GLYCOSYLTRANSFERASE"/>
    <property type="match status" value="1"/>
</dbReference>
<gene>
    <name evidence="2" type="ORF">HNQ81_000320</name>
</gene>
<dbReference type="Pfam" id="PF13439">
    <property type="entry name" value="Glyco_transf_4"/>
    <property type="match status" value="1"/>
</dbReference>
<evidence type="ECO:0000313" key="2">
    <source>
        <dbReference type="EMBL" id="MBB5346613.1"/>
    </source>
</evidence>
<keyword evidence="3" id="KW-1185">Reference proteome</keyword>
<dbReference type="AlphaFoldDB" id="A0A840UPX6"/>
<dbReference type="Gene3D" id="3.40.50.2000">
    <property type="entry name" value="Glycogen Phosphorylase B"/>
    <property type="match status" value="2"/>
</dbReference>
<organism evidence="2 3">
    <name type="scientific">Desulfoprunum benzoelyticum</name>
    <dbReference type="NCBI Taxonomy" id="1506996"/>
    <lineage>
        <taxon>Bacteria</taxon>
        <taxon>Pseudomonadati</taxon>
        <taxon>Thermodesulfobacteriota</taxon>
        <taxon>Desulfobulbia</taxon>
        <taxon>Desulfobulbales</taxon>
        <taxon>Desulfobulbaceae</taxon>
        <taxon>Desulfoprunum</taxon>
    </lineage>
</organism>
<dbReference type="Pfam" id="PF13692">
    <property type="entry name" value="Glyco_trans_1_4"/>
    <property type="match status" value="1"/>
</dbReference>
<sequence>MRAGSGGTGDRQRLRIVQFMASGGYGGAEQVLIELSNALAQRHEVVVLLLRDAVIQDRFSPLVRQVVLRSHPTSNNPFLHIELYSRLKAIAPDIVHTHAAKATTLVARVNRLLRYCHLGTKHNDRKGRIFNGLRWVSAVSAKAAASVLPRRGAEVRVIPNGVTVAPCGPVAKEPVFTILAVGRLDRIKGFDVLIDQVACLPFDFRLRIVGEGPERRRLEQRIEARGLAGKVSLEGFHDDIPCWMQRAHLVVVSSHQEGGPKVMIEALFHADLLIATPVGAVPEVLPALLQVDHDRLAAKIAAVHGDYERYRQIFAAVAAERRDDFSLARIVELYCGYYRHILSVSRY</sequence>
<reference evidence="2 3" key="1">
    <citation type="submission" date="2020-08" db="EMBL/GenBank/DDBJ databases">
        <title>Genomic Encyclopedia of Type Strains, Phase IV (KMG-IV): sequencing the most valuable type-strain genomes for metagenomic binning, comparative biology and taxonomic classification.</title>
        <authorList>
            <person name="Goeker M."/>
        </authorList>
    </citation>
    <scope>NUCLEOTIDE SEQUENCE [LARGE SCALE GENOMIC DNA]</scope>
    <source>
        <strain evidence="2 3">DSM 28570</strain>
    </source>
</reference>
<dbReference type="PANTHER" id="PTHR12526">
    <property type="entry name" value="GLYCOSYLTRANSFERASE"/>
    <property type="match status" value="1"/>
</dbReference>
<dbReference type="InterPro" id="IPR028098">
    <property type="entry name" value="Glyco_trans_4-like_N"/>
</dbReference>
<evidence type="ECO:0000313" key="3">
    <source>
        <dbReference type="Proteomes" id="UP000539642"/>
    </source>
</evidence>
<comment type="caution">
    <text evidence="2">The sequence shown here is derived from an EMBL/GenBank/DDBJ whole genome shotgun (WGS) entry which is preliminary data.</text>
</comment>
<proteinExistence type="predicted"/>
<keyword evidence="2" id="KW-0808">Transferase</keyword>
<dbReference type="SUPFAM" id="SSF53756">
    <property type="entry name" value="UDP-Glycosyltransferase/glycogen phosphorylase"/>
    <property type="match status" value="1"/>
</dbReference>
<dbReference type="GO" id="GO:0016757">
    <property type="term" value="F:glycosyltransferase activity"/>
    <property type="evidence" value="ECO:0007669"/>
    <property type="project" value="UniProtKB-ARBA"/>
</dbReference>
<dbReference type="Proteomes" id="UP000539642">
    <property type="component" value="Unassembled WGS sequence"/>
</dbReference>
<accession>A0A840UPX6</accession>
<dbReference type="RefSeq" id="WP_183347590.1">
    <property type="nucleotide sequence ID" value="NZ_JACHEO010000001.1"/>
</dbReference>